<dbReference type="Gene3D" id="2.30.30.40">
    <property type="entry name" value="SH3 Domains"/>
    <property type="match status" value="1"/>
</dbReference>
<dbReference type="SMART" id="SM00287">
    <property type="entry name" value="SH3b"/>
    <property type="match status" value="1"/>
</dbReference>
<feature type="compositionally biased region" description="Gly residues" evidence="1">
    <location>
        <begin position="139"/>
        <end position="152"/>
    </location>
</feature>
<protein>
    <submittedName>
        <fullName evidence="4">Uncharacterized protein YraI</fullName>
    </submittedName>
</protein>
<name>A0A4R6R9J4_9HYPH</name>
<gene>
    <name evidence="4" type="ORF">EDD54_3911</name>
</gene>
<dbReference type="InterPro" id="IPR003646">
    <property type="entry name" value="SH3-like_bac-type"/>
</dbReference>
<proteinExistence type="predicted"/>
<dbReference type="Proteomes" id="UP000294547">
    <property type="component" value="Unassembled WGS sequence"/>
</dbReference>
<feature type="chain" id="PRO_5020892606" evidence="2">
    <location>
        <begin position="24"/>
        <end position="229"/>
    </location>
</feature>
<feature type="compositionally biased region" description="Basic and acidic residues" evidence="1">
    <location>
        <begin position="193"/>
        <end position="202"/>
    </location>
</feature>
<keyword evidence="5" id="KW-1185">Reference proteome</keyword>
<dbReference type="RefSeq" id="WP_126538981.1">
    <property type="nucleotide sequence ID" value="NZ_BSPM01000007.1"/>
</dbReference>
<dbReference type="Pfam" id="PF08239">
    <property type="entry name" value="SH3_3"/>
    <property type="match status" value="1"/>
</dbReference>
<evidence type="ECO:0000313" key="4">
    <source>
        <dbReference type="EMBL" id="TDP82642.1"/>
    </source>
</evidence>
<feature type="signal peptide" evidence="2">
    <location>
        <begin position="1"/>
        <end position="23"/>
    </location>
</feature>
<reference evidence="4 5" key="1">
    <citation type="submission" date="2019-03" db="EMBL/GenBank/DDBJ databases">
        <title>Genomic Encyclopedia of Type Strains, Phase IV (KMG-IV): sequencing the most valuable type-strain genomes for metagenomic binning, comparative biology and taxonomic classification.</title>
        <authorList>
            <person name="Goeker M."/>
        </authorList>
    </citation>
    <scope>NUCLEOTIDE SEQUENCE [LARGE SCALE GENOMIC DNA]</scope>
    <source>
        <strain evidence="4 5">DSM 102969</strain>
    </source>
</reference>
<evidence type="ECO:0000313" key="5">
    <source>
        <dbReference type="Proteomes" id="UP000294547"/>
    </source>
</evidence>
<dbReference type="EMBL" id="SNXY01000010">
    <property type="protein sequence ID" value="TDP82642.1"/>
    <property type="molecule type" value="Genomic_DNA"/>
</dbReference>
<dbReference type="OrthoDB" id="8074373at2"/>
<feature type="domain" description="SH3b" evidence="3">
    <location>
        <begin position="23"/>
        <end position="86"/>
    </location>
</feature>
<organism evidence="4 5">
    <name type="scientific">Oharaeibacter diazotrophicus</name>
    <dbReference type="NCBI Taxonomy" id="1920512"/>
    <lineage>
        <taxon>Bacteria</taxon>
        <taxon>Pseudomonadati</taxon>
        <taxon>Pseudomonadota</taxon>
        <taxon>Alphaproteobacteria</taxon>
        <taxon>Hyphomicrobiales</taxon>
        <taxon>Pleomorphomonadaceae</taxon>
        <taxon>Oharaeibacter</taxon>
    </lineage>
</organism>
<feature type="region of interest" description="Disordered" evidence="1">
    <location>
        <begin position="133"/>
        <end position="229"/>
    </location>
</feature>
<evidence type="ECO:0000259" key="3">
    <source>
        <dbReference type="PROSITE" id="PS51781"/>
    </source>
</evidence>
<feature type="compositionally biased region" description="Basic and acidic residues" evidence="1">
    <location>
        <begin position="172"/>
        <end position="183"/>
    </location>
</feature>
<comment type="caution">
    <text evidence="4">The sequence shown here is derived from an EMBL/GenBank/DDBJ whole genome shotgun (WGS) entry which is preliminary data.</text>
</comment>
<evidence type="ECO:0000256" key="1">
    <source>
        <dbReference type="SAM" id="MobiDB-lite"/>
    </source>
</evidence>
<dbReference type="PROSITE" id="PS51781">
    <property type="entry name" value="SH3B"/>
    <property type="match status" value="1"/>
</dbReference>
<accession>A0A4R6R9J4</accession>
<dbReference type="AlphaFoldDB" id="A0A4R6R9J4"/>
<evidence type="ECO:0000256" key="2">
    <source>
        <dbReference type="SAM" id="SignalP"/>
    </source>
</evidence>
<sequence>MRKLFTLLAAALGTLAVPAAAEAAEGFVTGDVNLRAGPSTDYPRIAVVPRGSEVEVYGCLPDYRWCDVGVYRWRGWMSSRYLSIFYDGPSYRSQPIYRVPSITFGFGYWDRWYRDEPWYPDYRWRWQRPPRPRVDPPIYGGGGGGWVPGGEPGRNDPPPRRNNGGWVPGGEPNRHVDRPRRNDGGGWVGGGEPPRRNERPQRDWGGGGGGCDPSSGQKCFFQPGGGRNN</sequence>
<keyword evidence="2" id="KW-0732">Signal</keyword>